<dbReference type="VEuPathDB" id="FungiDB:PV08_06420"/>
<dbReference type="Gene3D" id="1.20.5.170">
    <property type="match status" value="1"/>
</dbReference>
<protein>
    <recommendedName>
        <fullName evidence="3">BZIP domain-containing protein</fullName>
    </recommendedName>
</protein>
<keyword evidence="1" id="KW-0175">Coiled coil</keyword>
<feature type="region of interest" description="Disordered" evidence="2">
    <location>
        <begin position="57"/>
        <end position="88"/>
    </location>
</feature>
<keyword evidence="5" id="KW-1185">Reference proteome</keyword>
<feature type="coiled-coil region" evidence="1">
    <location>
        <begin position="134"/>
        <end position="161"/>
    </location>
</feature>
<dbReference type="InterPro" id="IPR004827">
    <property type="entry name" value="bZIP"/>
</dbReference>
<feature type="compositionally biased region" description="Low complexity" evidence="2">
    <location>
        <begin position="57"/>
        <end position="70"/>
    </location>
</feature>
<feature type="compositionally biased region" description="Polar residues" evidence="2">
    <location>
        <begin position="79"/>
        <end position="88"/>
    </location>
</feature>
<dbReference type="SMART" id="SM00338">
    <property type="entry name" value="BRLZ"/>
    <property type="match status" value="1"/>
</dbReference>
<dbReference type="GO" id="GO:0003700">
    <property type="term" value="F:DNA-binding transcription factor activity"/>
    <property type="evidence" value="ECO:0007669"/>
    <property type="project" value="InterPro"/>
</dbReference>
<dbReference type="Proteomes" id="UP000053328">
    <property type="component" value="Unassembled WGS sequence"/>
</dbReference>
<gene>
    <name evidence="4" type="ORF">PV08_06420</name>
</gene>
<evidence type="ECO:0000259" key="3">
    <source>
        <dbReference type="PROSITE" id="PS00036"/>
    </source>
</evidence>
<proteinExistence type="predicted"/>
<dbReference type="RefSeq" id="XP_016236585.1">
    <property type="nucleotide sequence ID" value="XM_016380758.1"/>
</dbReference>
<reference evidence="4 5" key="1">
    <citation type="submission" date="2015-01" db="EMBL/GenBank/DDBJ databases">
        <title>The Genome Sequence of Exophiala spinifera CBS89968.</title>
        <authorList>
            <consortium name="The Broad Institute Genomics Platform"/>
            <person name="Cuomo C."/>
            <person name="de Hoog S."/>
            <person name="Gorbushina A."/>
            <person name="Stielow B."/>
            <person name="Teixiera M."/>
            <person name="Abouelleil A."/>
            <person name="Chapman S.B."/>
            <person name="Priest M."/>
            <person name="Young S.K."/>
            <person name="Wortman J."/>
            <person name="Nusbaum C."/>
            <person name="Birren B."/>
        </authorList>
    </citation>
    <scope>NUCLEOTIDE SEQUENCE [LARGE SCALE GENOMIC DNA]</scope>
    <source>
        <strain evidence="4 5">CBS 89968</strain>
    </source>
</reference>
<feature type="domain" description="BZIP" evidence="3">
    <location>
        <begin position="121"/>
        <end position="136"/>
    </location>
</feature>
<dbReference type="SUPFAM" id="SSF57959">
    <property type="entry name" value="Leucine zipper domain"/>
    <property type="match status" value="1"/>
</dbReference>
<dbReference type="CDD" id="cd14688">
    <property type="entry name" value="bZIP_YAP"/>
    <property type="match status" value="1"/>
</dbReference>
<evidence type="ECO:0000313" key="4">
    <source>
        <dbReference type="EMBL" id="KIW16369.1"/>
    </source>
</evidence>
<dbReference type="PROSITE" id="PS00036">
    <property type="entry name" value="BZIP_BASIC"/>
    <property type="match status" value="1"/>
</dbReference>
<organism evidence="4 5">
    <name type="scientific">Exophiala spinifera</name>
    <dbReference type="NCBI Taxonomy" id="91928"/>
    <lineage>
        <taxon>Eukaryota</taxon>
        <taxon>Fungi</taxon>
        <taxon>Dikarya</taxon>
        <taxon>Ascomycota</taxon>
        <taxon>Pezizomycotina</taxon>
        <taxon>Eurotiomycetes</taxon>
        <taxon>Chaetothyriomycetidae</taxon>
        <taxon>Chaetothyriales</taxon>
        <taxon>Herpotrichiellaceae</taxon>
        <taxon>Exophiala</taxon>
    </lineage>
</organism>
<name>A0A0D2BYH1_9EURO</name>
<sequence>MAIIAADLDLYTQQVGQQVIDDTGFDMPCLDQLYDPYQSIVGDGFLDLLNQVPSVDESNSSNSVSSYSPPDSGPESHLSWISSNPSSNLDHSVSAKVRMDRRVETVVVQVARLTHFSKKERRRRQNRVSQAAFRQRKDQELASLKNQVRELLAEREAVGEIRARIGSMIDNLVQVMDSLDRERTATSPSPTNSTSLRQGVQPRRRSGHKNGSGRD</sequence>
<feature type="compositionally biased region" description="Low complexity" evidence="2">
    <location>
        <begin position="185"/>
        <end position="195"/>
    </location>
</feature>
<dbReference type="EMBL" id="KN847495">
    <property type="protein sequence ID" value="KIW16369.1"/>
    <property type="molecule type" value="Genomic_DNA"/>
</dbReference>
<dbReference type="AlphaFoldDB" id="A0A0D2BYH1"/>
<dbReference type="GeneID" id="27333503"/>
<evidence type="ECO:0000256" key="2">
    <source>
        <dbReference type="SAM" id="MobiDB-lite"/>
    </source>
</evidence>
<accession>A0A0D2BYH1</accession>
<feature type="region of interest" description="Disordered" evidence="2">
    <location>
        <begin position="179"/>
        <end position="215"/>
    </location>
</feature>
<dbReference type="InterPro" id="IPR046347">
    <property type="entry name" value="bZIP_sf"/>
</dbReference>
<dbReference type="Pfam" id="PF00170">
    <property type="entry name" value="bZIP_1"/>
    <property type="match status" value="1"/>
</dbReference>
<evidence type="ECO:0000256" key="1">
    <source>
        <dbReference type="SAM" id="Coils"/>
    </source>
</evidence>
<dbReference type="OrthoDB" id="4161109at2759"/>
<evidence type="ECO:0000313" key="5">
    <source>
        <dbReference type="Proteomes" id="UP000053328"/>
    </source>
</evidence>
<dbReference type="HOGENOM" id="CLU_1283268_0_0_1"/>